<evidence type="ECO:0000256" key="13">
    <source>
        <dbReference type="SAM" id="MobiDB-lite"/>
    </source>
</evidence>
<feature type="domain" description="TonB-dependent receptor-like beta-barrel" evidence="15">
    <location>
        <begin position="344"/>
        <end position="866"/>
    </location>
</feature>
<evidence type="ECO:0000313" key="17">
    <source>
        <dbReference type="EMBL" id="MBR7745796.1"/>
    </source>
</evidence>
<dbReference type="Gene3D" id="2.40.170.20">
    <property type="entry name" value="TonB-dependent receptor, beta-barrel domain"/>
    <property type="match status" value="1"/>
</dbReference>
<evidence type="ECO:0000256" key="9">
    <source>
        <dbReference type="ARBA" id="ARBA00023136"/>
    </source>
</evidence>
<evidence type="ECO:0000256" key="12">
    <source>
        <dbReference type="RuleBase" id="RU003357"/>
    </source>
</evidence>
<evidence type="ECO:0000256" key="8">
    <source>
        <dbReference type="ARBA" id="ARBA00023077"/>
    </source>
</evidence>
<dbReference type="Pfam" id="PF00593">
    <property type="entry name" value="TonB_dep_Rec_b-barrel"/>
    <property type="match status" value="1"/>
</dbReference>
<protein>
    <submittedName>
        <fullName evidence="17">TonB-dependent receptor</fullName>
    </submittedName>
</protein>
<name>A0A941DCX5_9BURK</name>
<feature type="chain" id="PRO_5036746347" evidence="14">
    <location>
        <begin position="29"/>
        <end position="902"/>
    </location>
</feature>
<dbReference type="PROSITE" id="PS52016">
    <property type="entry name" value="TONB_DEPENDENT_REC_3"/>
    <property type="match status" value="1"/>
</dbReference>
<feature type="signal peptide" evidence="14">
    <location>
        <begin position="1"/>
        <end position="28"/>
    </location>
</feature>
<keyword evidence="3 11" id="KW-1134">Transmembrane beta strand</keyword>
<feature type="region of interest" description="Disordered" evidence="13">
    <location>
        <begin position="33"/>
        <end position="59"/>
    </location>
</feature>
<evidence type="ECO:0000256" key="1">
    <source>
        <dbReference type="ARBA" id="ARBA00004571"/>
    </source>
</evidence>
<evidence type="ECO:0000259" key="16">
    <source>
        <dbReference type="Pfam" id="PF07715"/>
    </source>
</evidence>
<dbReference type="GO" id="GO:0006826">
    <property type="term" value="P:iron ion transport"/>
    <property type="evidence" value="ECO:0007669"/>
    <property type="project" value="UniProtKB-KW"/>
</dbReference>
<dbReference type="Pfam" id="PF07715">
    <property type="entry name" value="Plug"/>
    <property type="match status" value="1"/>
</dbReference>
<organism evidence="17 18">
    <name type="scientific">Undibacterium baiyunense</name>
    <dbReference type="NCBI Taxonomy" id="2828731"/>
    <lineage>
        <taxon>Bacteria</taxon>
        <taxon>Pseudomonadati</taxon>
        <taxon>Pseudomonadota</taxon>
        <taxon>Betaproteobacteria</taxon>
        <taxon>Burkholderiales</taxon>
        <taxon>Oxalobacteraceae</taxon>
        <taxon>Undibacterium</taxon>
    </lineage>
</organism>
<dbReference type="PANTHER" id="PTHR32552">
    <property type="entry name" value="FERRICHROME IRON RECEPTOR-RELATED"/>
    <property type="match status" value="1"/>
</dbReference>
<evidence type="ECO:0000256" key="10">
    <source>
        <dbReference type="ARBA" id="ARBA00023237"/>
    </source>
</evidence>
<evidence type="ECO:0000256" key="2">
    <source>
        <dbReference type="ARBA" id="ARBA00022448"/>
    </source>
</evidence>
<proteinExistence type="inferred from homology"/>
<reference evidence="17 18" key="1">
    <citation type="submission" date="2021-04" db="EMBL/GenBank/DDBJ databases">
        <title>novel species isolated from subtropical streams in China.</title>
        <authorList>
            <person name="Lu H."/>
        </authorList>
    </citation>
    <scope>NUCLEOTIDE SEQUENCE [LARGE SCALE GENOMIC DNA]</scope>
    <source>
        <strain evidence="17 18">BYS107W</strain>
    </source>
</reference>
<keyword evidence="18" id="KW-1185">Reference proteome</keyword>
<dbReference type="PROSITE" id="PS51257">
    <property type="entry name" value="PROKAR_LIPOPROTEIN"/>
    <property type="match status" value="1"/>
</dbReference>
<dbReference type="InterPro" id="IPR012910">
    <property type="entry name" value="Plug_dom"/>
</dbReference>
<accession>A0A941DCX5</accession>
<gene>
    <name evidence="17" type="ORF">KDM92_04335</name>
</gene>
<keyword evidence="9 11" id="KW-0472">Membrane</keyword>
<dbReference type="InterPro" id="IPR036942">
    <property type="entry name" value="Beta-barrel_TonB_sf"/>
</dbReference>
<keyword evidence="17" id="KW-0675">Receptor</keyword>
<keyword evidence="2 11" id="KW-0813">Transport</keyword>
<evidence type="ECO:0000313" key="18">
    <source>
        <dbReference type="Proteomes" id="UP000680158"/>
    </source>
</evidence>
<evidence type="ECO:0000256" key="11">
    <source>
        <dbReference type="PROSITE-ProRule" id="PRU01360"/>
    </source>
</evidence>
<evidence type="ECO:0000256" key="4">
    <source>
        <dbReference type="ARBA" id="ARBA00022496"/>
    </source>
</evidence>
<dbReference type="PANTHER" id="PTHR32552:SF81">
    <property type="entry name" value="TONB-DEPENDENT OUTER MEMBRANE RECEPTOR"/>
    <property type="match status" value="1"/>
</dbReference>
<dbReference type="GO" id="GO:0009279">
    <property type="term" value="C:cell outer membrane"/>
    <property type="evidence" value="ECO:0007669"/>
    <property type="project" value="UniProtKB-SubCell"/>
</dbReference>
<evidence type="ECO:0000256" key="3">
    <source>
        <dbReference type="ARBA" id="ARBA00022452"/>
    </source>
</evidence>
<keyword evidence="8 12" id="KW-0798">TonB box</keyword>
<comment type="similarity">
    <text evidence="11 12">Belongs to the TonB-dependent receptor family.</text>
</comment>
<keyword evidence="10 11" id="KW-0998">Cell outer membrane</keyword>
<dbReference type="SUPFAM" id="SSF56935">
    <property type="entry name" value="Porins"/>
    <property type="match status" value="1"/>
</dbReference>
<comment type="caution">
    <text evidence="17">The sequence shown here is derived from an EMBL/GenBank/DDBJ whole genome shotgun (WGS) entry which is preliminary data.</text>
</comment>
<dbReference type="EMBL" id="JAGSPM010000002">
    <property type="protein sequence ID" value="MBR7745796.1"/>
    <property type="molecule type" value="Genomic_DNA"/>
</dbReference>
<dbReference type="InterPro" id="IPR039426">
    <property type="entry name" value="TonB-dep_rcpt-like"/>
</dbReference>
<sequence length="902" mass="100453">MFQPKTKKTIMSVAVASACGLMSVHAYAQQAAPAETSKSSEPASDKKTENKQSDKIQEVNVTATRYSTSLLRTPLAVTAFNQESLARMGVTSAKDLANEIPNVTIVQSNDSAIQVTVRGITSSNTTEIGDPAVGFHVDGMYSPRPQGAQALMFDVAQVEVLRGPQGTLFGRNSTGGTINVISAKPDFKGNYGRAEVELGNYNKRQLHAVQNIKVSDDFALRAALMKVTRDGYANQMQDFSEANLPSKGWIPDGIPDNIQRWNRKVDPSDYYTNQNSWAARLAGLYKVNRDWKLHATYEEFQDSSAGGTAFKDCDSVAGTRYACPTGWGRFDLKINVPGMTDMKIRTLRAGSNWNISNDASLDYNFALADQRRSQLYDNDKGNMSALPFQITQDHPRIAGGNNWGTWPLSDQYQQTVDSKYVSTVHELQFKQRIDSLRYVAGLFWMHEKNQINYEVVDLYRAPVGLASGAFYAQPNRQVDAKAVFAQADWDFVQDWTATAGLRFSSDSKTDKDGLNLGGWWGQKEFYNGGYDPGTPGTPGYRLPQGNDLNYGPGGSAAAYRLYGTPSKNDHSESWRKLTWRLGLQTQINKNEMAYAALATGYKAGGFGDRTLACGGSATDPIQRECADGKPNTETFLPYKPELVTNFELGYKGKFFDNTLSLSAVAFAMNYKDQQLTGTYFVSKYKTPIPCTSDQPKCDVYETWRTINVGNTKIRGLEVEWDYKPWPGAKVGGAFTVLDTKIRDYGSYSDDYNCDARVEFGQTPCPAQFTGLGPDNGKRLYDVTDNNLPNAPRKTFMLHFSQKFDLPSGYSITPYVKLNWRDKAYFDVRNDEFAHIGRFQKAYTLTDASVRLDSPEDDWHAELFVRNATDSKAAYWRGSGVGAQMNYAPVEPRMFGIRFGFNY</sequence>
<evidence type="ECO:0000256" key="6">
    <source>
        <dbReference type="ARBA" id="ARBA00023004"/>
    </source>
</evidence>
<keyword evidence="6" id="KW-0408">Iron</keyword>
<feature type="compositionally biased region" description="Basic and acidic residues" evidence="13">
    <location>
        <begin position="43"/>
        <end position="57"/>
    </location>
</feature>
<feature type="domain" description="TonB-dependent receptor plug" evidence="16">
    <location>
        <begin position="71"/>
        <end position="177"/>
    </location>
</feature>
<dbReference type="InterPro" id="IPR000531">
    <property type="entry name" value="Beta-barrel_TonB"/>
</dbReference>
<dbReference type="Proteomes" id="UP000680158">
    <property type="component" value="Unassembled WGS sequence"/>
</dbReference>
<evidence type="ECO:0000256" key="5">
    <source>
        <dbReference type="ARBA" id="ARBA00022692"/>
    </source>
</evidence>
<evidence type="ECO:0000259" key="15">
    <source>
        <dbReference type="Pfam" id="PF00593"/>
    </source>
</evidence>
<keyword evidence="7" id="KW-0406">Ion transport</keyword>
<keyword evidence="14" id="KW-0732">Signal</keyword>
<evidence type="ECO:0000256" key="14">
    <source>
        <dbReference type="SAM" id="SignalP"/>
    </source>
</evidence>
<comment type="subcellular location">
    <subcellularLocation>
        <location evidence="1 11">Cell outer membrane</location>
        <topology evidence="1 11">Multi-pass membrane protein</topology>
    </subcellularLocation>
</comment>
<dbReference type="AlphaFoldDB" id="A0A941DCX5"/>
<keyword evidence="5 11" id="KW-0812">Transmembrane</keyword>
<dbReference type="RefSeq" id="WP_212683168.1">
    <property type="nucleotide sequence ID" value="NZ_JAGSPM010000002.1"/>
</dbReference>
<keyword evidence="4" id="KW-0410">Iron transport</keyword>
<evidence type="ECO:0000256" key="7">
    <source>
        <dbReference type="ARBA" id="ARBA00023065"/>
    </source>
</evidence>